<keyword evidence="4 9" id="KW-0808">Transferase</keyword>
<evidence type="ECO:0000256" key="4">
    <source>
        <dbReference type="ARBA" id="ARBA00022679"/>
    </source>
</evidence>
<dbReference type="InterPro" id="IPR017985">
    <property type="entry name" value="MeTrfase_CN4_CS"/>
</dbReference>
<dbReference type="InterPro" id="IPR029063">
    <property type="entry name" value="SAM-dependent_MTases_sf"/>
</dbReference>
<comment type="similarity">
    <text evidence="1">Belongs to the N(4)/N(6)-methyltransferase family. N(4) subfamily.</text>
</comment>
<comment type="catalytic activity">
    <reaction evidence="7">
        <text>a 2'-deoxycytidine in DNA + S-adenosyl-L-methionine = an N(4)-methyl-2'-deoxycytidine in DNA + S-adenosyl-L-homocysteine + H(+)</text>
        <dbReference type="Rhea" id="RHEA:16857"/>
        <dbReference type="Rhea" id="RHEA-COMP:11369"/>
        <dbReference type="Rhea" id="RHEA-COMP:13674"/>
        <dbReference type="ChEBI" id="CHEBI:15378"/>
        <dbReference type="ChEBI" id="CHEBI:57856"/>
        <dbReference type="ChEBI" id="CHEBI:59789"/>
        <dbReference type="ChEBI" id="CHEBI:85452"/>
        <dbReference type="ChEBI" id="CHEBI:137933"/>
        <dbReference type="EC" id="2.1.1.113"/>
    </reaction>
</comment>
<dbReference type="GO" id="GO:0003677">
    <property type="term" value="F:DNA binding"/>
    <property type="evidence" value="ECO:0007669"/>
    <property type="project" value="InterPro"/>
</dbReference>
<dbReference type="Gene3D" id="3.40.50.150">
    <property type="entry name" value="Vaccinia Virus protein VP39"/>
    <property type="match status" value="2"/>
</dbReference>
<feature type="domain" description="Ribosomal RNA large subunit methyltransferase K/L-like methyltransferase" evidence="8">
    <location>
        <begin position="31"/>
        <end position="77"/>
    </location>
</feature>
<sequence length="423" mass="47359">MAHTPLVSPNPPDWDFRDAETKEGAHVIHTYPAMMIPQVARHLIARLRVRLPDAVTLLDPFCGAGTVLVEAAAQGLLAWGNDLNPLAVRIARARTTPIPGADLDRAIAFFRDGLTLEKMTQFEGPIPEFPRRDFWFQPPVSQALAFILNQIAALPFPDLRYLAEAVFSETVRRVSNSRNREFKLYRMPPQELNSFCPDVLGEFLAHFRRYAEGLRESYPDLTRPAEPPRVVEGDSRRLSDIPDRHFDLLVTSPPYGDSRTTVAYGQFSRLSLEWLGLPQKIARGVDQTLLGGRPHQRPLPQYLPSATGSASIEQIHARDPRRAREVQAFYYDLDQTLNVLTKKLKPGALAAWVVANRTVKGVVLPTNAIITELSQAHGFVLIEDLTRNIPSKRMPRANSPSNVAGETGLTMTKEHLVTLRYEG</sequence>
<dbReference type="EC" id="2.1.1.113" evidence="2"/>
<dbReference type="Proteomes" id="UP000533476">
    <property type="component" value="Unassembled WGS sequence"/>
</dbReference>
<evidence type="ECO:0000256" key="7">
    <source>
        <dbReference type="ARBA" id="ARBA00049120"/>
    </source>
</evidence>
<dbReference type="GO" id="GO:0032259">
    <property type="term" value="P:methylation"/>
    <property type="evidence" value="ECO:0007669"/>
    <property type="project" value="UniProtKB-KW"/>
</dbReference>
<accession>A0A7Y0Q0V5</accession>
<evidence type="ECO:0000313" key="9">
    <source>
        <dbReference type="EMBL" id="NMP21438.1"/>
    </source>
</evidence>
<dbReference type="RefSeq" id="WP_169096786.1">
    <property type="nucleotide sequence ID" value="NZ_JABBVZ010000007.1"/>
</dbReference>
<keyword evidence="10" id="KW-1185">Reference proteome</keyword>
<dbReference type="Pfam" id="PF01170">
    <property type="entry name" value="UPF0020"/>
    <property type="match status" value="1"/>
</dbReference>
<evidence type="ECO:0000256" key="6">
    <source>
        <dbReference type="ARBA" id="ARBA00022747"/>
    </source>
</evidence>
<dbReference type="PROSITE" id="PS00093">
    <property type="entry name" value="N4_MTASE"/>
    <property type="match status" value="1"/>
</dbReference>
<dbReference type="SUPFAM" id="SSF53335">
    <property type="entry name" value="S-adenosyl-L-methionine-dependent methyltransferases"/>
    <property type="match status" value="2"/>
</dbReference>
<evidence type="ECO:0000313" key="10">
    <source>
        <dbReference type="Proteomes" id="UP000533476"/>
    </source>
</evidence>
<dbReference type="InterPro" id="IPR000241">
    <property type="entry name" value="RlmKL-like_Mtase"/>
</dbReference>
<keyword evidence="3 9" id="KW-0489">Methyltransferase</keyword>
<proteinExistence type="inferred from homology"/>
<dbReference type="GO" id="GO:0015667">
    <property type="term" value="F:site-specific DNA-methyltransferase (cytosine-N4-specific) activity"/>
    <property type="evidence" value="ECO:0007669"/>
    <property type="project" value="UniProtKB-EC"/>
</dbReference>
<evidence type="ECO:0000256" key="5">
    <source>
        <dbReference type="ARBA" id="ARBA00022691"/>
    </source>
</evidence>
<dbReference type="AlphaFoldDB" id="A0A7Y0Q0V5"/>
<evidence type="ECO:0000256" key="3">
    <source>
        <dbReference type="ARBA" id="ARBA00022603"/>
    </source>
</evidence>
<evidence type="ECO:0000256" key="2">
    <source>
        <dbReference type="ARBA" id="ARBA00012185"/>
    </source>
</evidence>
<dbReference type="EMBL" id="JABBVZ010000007">
    <property type="protein sequence ID" value="NMP21438.1"/>
    <property type="molecule type" value="Genomic_DNA"/>
</dbReference>
<protein>
    <recommendedName>
        <fullName evidence="2">site-specific DNA-methyltransferase (cytosine-N(4)-specific)</fullName>
        <ecNumber evidence="2">2.1.1.113</ecNumber>
    </recommendedName>
</protein>
<comment type="caution">
    <text evidence="9">The sequence shown here is derived from an EMBL/GenBank/DDBJ whole genome shotgun (WGS) entry which is preliminary data.</text>
</comment>
<evidence type="ECO:0000256" key="1">
    <source>
        <dbReference type="ARBA" id="ARBA00010203"/>
    </source>
</evidence>
<keyword evidence="6" id="KW-0680">Restriction system</keyword>
<name>A0A7Y0Q0V5_9FIRM</name>
<gene>
    <name evidence="9" type="ORF">HIJ39_03575</name>
</gene>
<reference evidence="9 10" key="1">
    <citation type="submission" date="2020-04" db="EMBL/GenBank/DDBJ databases">
        <authorList>
            <person name="Zhang R."/>
            <person name="Schippers A."/>
        </authorList>
    </citation>
    <scope>NUCLEOTIDE SEQUENCE [LARGE SCALE GENOMIC DNA]</scope>
    <source>
        <strain evidence="9 10">DSM 109850</strain>
    </source>
</reference>
<keyword evidence="5" id="KW-0949">S-adenosyl-L-methionine</keyword>
<organism evidence="9 10">
    <name type="scientific">Sulfobacillus harzensis</name>
    <dbReference type="NCBI Taxonomy" id="2729629"/>
    <lineage>
        <taxon>Bacteria</taxon>
        <taxon>Bacillati</taxon>
        <taxon>Bacillota</taxon>
        <taxon>Clostridia</taxon>
        <taxon>Eubacteriales</taxon>
        <taxon>Clostridiales Family XVII. Incertae Sedis</taxon>
        <taxon>Sulfobacillus</taxon>
    </lineage>
</organism>
<evidence type="ECO:0000259" key="8">
    <source>
        <dbReference type="Pfam" id="PF01170"/>
    </source>
</evidence>
<dbReference type="GO" id="GO:0009307">
    <property type="term" value="P:DNA restriction-modification system"/>
    <property type="evidence" value="ECO:0007669"/>
    <property type="project" value="UniProtKB-KW"/>
</dbReference>